<evidence type="ECO:0000313" key="2">
    <source>
        <dbReference type="EMBL" id="SVB55557.1"/>
    </source>
</evidence>
<dbReference type="PANTHER" id="PTHR34219">
    <property type="entry name" value="IRON-REGULATED INNER MEMBRANE PROTEIN-RELATED"/>
    <property type="match status" value="1"/>
</dbReference>
<dbReference type="EMBL" id="UINC01046933">
    <property type="protein sequence ID" value="SVB55557.1"/>
    <property type="molecule type" value="Genomic_DNA"/>
</dbReference>
<dbReference type="AlphaFoldDB" id="A0A382F0F1"/>
<proteinExistence type="predicted"/>
<sequence length="440" mass="50959">AQVQSGITSSLLSVRSGMVSDRPVYWFQDLQGQVQTVYADTVERLTMDTMLAKRIVNGDQNQVQSIQRIDRMVELDQWTPTAEYLPHMPMYRVYLNDRPRTVLYVSSATGEIVQKLNARDKLWAWLGPIPHWTYLRDLRVHGNLWRQVVIWSAALGVVMCLAGIIQGVINYKRTSGSSSFSPYQKRWFRWHHFMGFIFGGFVFTWIFSGLLSMNPLGYNPDRALSDSESTRWRGGALELRNFQVHPRRAADVLSAYGYGPVKELDMIQLQARPYYLAYFDGDNTLLLAGDTASEPMKSMPEEDLLTAVKRMNPSPIAEFRLLTDYDAYYYAKNRDKPLPVYRIKMEDAPGTWYYINPKTSIVADKYQSFHRSIRWVYHGLHSLDFPQIYFKRPLWDIIVILLMTGGTSVSITGVILYLRWMKRKGASAAFHKRLHYRGKE</sequence>
<dbReference type="InterPro" id="IPR005625">
    <property type="entry name" value="PepSY-ass_TM"/>
</dbReference>
<dbReference type="Pfam" id="PF03929">
    <property type="entry name" value="PepSY_TM"/>
    <property type="match status" value="1"/>
</dbReference>
<organism evidence="2">
    <name type="scientific">marine metagenome</name>
    <dbReference type="NCBI Taxonomy" id="408172"/>
    <lineage>
        <taxon>unclassified sequences</taxon>
        <taxon>metagenomes</taxon>
        <taxon>ecological metagenomes</taxon>
    </lineage>
</organism>
<accession>A0A382F0F1</accession>
<feature type="transmembrane region" description="Helical" evidence="1">
    <location>
        <begin position="397"/>
        <end position="418"/>
    </location>
</feature>
<feature type="transmembrane region" description="Helical" evidence="1">
    <location>
        <begin position="190"/>
        <end position="211"/>
    </location>
</feature>
<keyword evidence="1" id="KW-0812">Transmembrane</keyword>
<evidence type="ECO:0000256" key="1">
    <source>
        <dbReference type="SAM" id="Phobius"/>
    </source>
</evidence>
<dbReference type="PANTHER" id="PTHR34219:SF6">
    <property type="entry name" value="BLR3280 PROTEIN"/>
    <property type="match status" value="1"/>
</dbReference>
<gene>
    <name evidence="2" type="ORF">METZ01_LOCUS208411</name>
</gene>
<protein>
    <recommendedName>
        <fullName evidence="3">PepSY domain-containing protein</fullName>
    </recommendedName>
</protein>
<reference evidence="2" key="1">
    <citation type="submission" date="2018-05" db="EMBL/GenBank/DDBJ databases">
        <authorList>
            <person name="Lanie J.A."/>
            <person name="Ng W.-L."/>
            <person name="Kazmierczak K.M."/>
            <person name="Andrzejewski T.M."/>
            <person name="Davidsen T.M."/>
            <person name="Wayne K.J."/>
            <person name="Tettelin H."/>
            <person name="Glass J.I."/>
            <person name="Rusch D."/>
            <person name="Podicherti R."/>
            <person name="Tsui H.-C.T."/>
            <person name="Winkler M.E."/>
        </authorList>
    </citation>
    <scope>NUCLEOTIDE SEQUENCE</scope>
</reference>
<evidence type="ECO:0008006" key="3">
    <source>
        <dbReference type="Google" id="ProtNLM"/>
    </source>
</evidence>
<keyword evidence="1" id="KW-0472">Membrane</keyword>
<name>A0A382F0F1_9ZZZZ</name>
<feature type="non-terminal residue" evidence="2">
    <location>
        <position position="1"/>
    </location>
</feature>
<keyword evidence="1" id="KW-1133">Transmembrane helix</keyword>
<feature type="transmembrane region" description="Helical" evidence="1">
    <location>
        <begin position="148"/>
        <end position="169"/>
    </location>
</feature>